<dbReference type="Pfam" id="PF01116">
    <property type="entry name" value="F_bP_aldolase"/>
    <property type="match status" value="1"/>
</dbReference>
<dbReference type="PANTHER" id="PTHR30304:SF0">
    <property type="entry name" value="D-TAGATOSE-1,6-BISPHOSPHATE ALDOLASE SUBUNIT GATY-RELATED"/>
    <property type="match status" value="1"/>
</dbReference>
<dbReference type="RefSeq" id="WP_009166479.1">
    <property type="nucleotide sequence ID" value="NZ_AYZI01000003.1"/>
</dbReference>
<organism evidence="4 5">
    <name type="scientific">Fructilactobacillus florum DSM 22689 = JCM 16035</name>
    <dbReference type="NCBI Taxonomy" id="1423745"/>
    <lineage>
        <taxon>Bacteria</taxon>
        <taxon>Bacillati</taxon>
        <taxon>Bacillota</taxon>
        <taxon>Bacilli</taxon>
        <taxon>Lactobacillales</taxon>
        <taxon>Lactobacillaceae</taxon>
        <taxon>Fructilactobacillus</taxon>
    </lineage>
</organism>
<feature type="binding site" evidence="3">
    <location>
        <position position="135"/>
    </location>
    <ligand>
        <name>Zn(2+)</name>
        <dbReference type="ChEBI" id="CHEBI:29105"/>
        <label>2</label>
    </ligand>
</feature>
<dbReference type="PIRSF" id="PIRSF001359">
    <property type="entry name" value="F_bP_aldolase_II"/>
    <property type="match status" value="1"/>
</dbReference>
<feature type="binding site" evidence="2">
    <location>
        <begin position="213"/>
        <end position="215"/>
    </location>
    <ligand>
        <name>dihydroxyacetone phosphate</name>
        <dbReference type="ChEBI" id="CHEBI:57642"/>
    </ligand>
</feature>
<comment type="cofactor">
    <cofactor evidence="3">
        <name>Zn(2+)</name>
        <dbReference type="ChEBI" id="CHEBI:29105"/>
    </cofactor>
    <text evidence="3">Binds 2 Zn(2+) ions per subunit. One is catalytic and the other provides a structural contribution.</text>
</comment>
<dbReference type="GO" id="GO:0016832">
    <property type="term" value="F:aldehyde-lyase activity"/>
    <property type="evidence" value="ECO:0007669"/>
    <property type="project" value="InterPro"/>
</dbReference>
<dbReference type="NCBIfam" id="TIGR00167">
    <property type="entry name" value="cbbA"/>
    <property type="match status" value="1"/>
</dbReference>
<dbReference type="GO" id="GO:0008270">
    <property type="term" value="F:zinc ion binding"/>
    <property type="evidence" value="ECO:0007669"/>
    <property type="project" value="InterPro"/>
</dbReference>
<evidence type="ECO:0000256" key="2">
    <source>
        <dbReference type="PIRSR" id="PIRSR001359-2"/>
    </source>
</evidence>
<evidence type="ECO:0000256" key="3">
    <source>
        <dbReference type="PIRSR" id="PIRSR001359-3"/>
    </source>
</evidence>
<feature type="binding site" evidence="3">
    <location>
        <position position="85"/>
    </location>
    <ligand>
        <name>Zn(2+)</name>
        <dbReference type="ChEBI" id="CHEBI:29105"/>
        <label>1</label>
        <note>catalytic</note>
    </ligand>
</feature>
<feature type="binding site" evidence="3">
    <location>
        <position position="177"/>
    </location>
    <ligand>
        <name>Zn(2+)</name>
        <dbReference type="ChEBI" id="CHEBI:29105"/>
        <label>1</label>
        <note>catalytic</note>
    </ligand>
</feature>
<evidence type="ECO:0000313" key="4">
    <source>
        <dbReference type="EMBL" id="KRM91764.1"/>
    </source>
</evidence>
<dbReference type="PROSITE" id="PS00602">
    <property type="entry name" value="ALDOLASE_CLASS_II_1"/>
    <property type="match status" value="1"/>
</dbReference>
<protein>
    <submittedName>
        <fullName evidence="4">Fructose-1,6-bisphosphate aldolase</fullName>
    </submittedName>
</protein>
<dbReference type="PANTHER" id="PTHR30304">
    <property type="entry name" value="D-TAGATOSE-1,6-BISPHOSPHATE ALDOLASE"/>
    <property type="match status" value="1"/>
</dbReference>
<evidence type="ECO:0000256" key="1">
    <source>
        <dbReference type="PIRSR" id="PIRSR001359-1"/>
    </source>
</evidence>
<dbReference type="InterPro" id="IPR013785">
    <property type="entry name" value="Aldolase_TIM"/>
</dbReference>
<dbReference type="STRING" id="1423745.GCA_001311215_00153"/>
<dbReference type="Proteomes" id="UP000051586">
    <property type="component" value="Unassembled WGS sequence"/>
</dbReference>
<dbReference type="PATRIC" id="fig|1423745.4.peg.628"/>
<feature type="active site" description="Proton donor" evidence="1">
    <location>
        <position position="84"/>
    </location>
</feature>
<keyword evidence="3" id="KW-0479">Metal-binding</keyword>
<dbReference type="InterPro" id="IPR000771">
    <property type="entry name" value="FBA_II"/>
</dbReference>
<name>A0A0R2CPH9_9LACO</name>
<feature type="binding site" evidence="3">
    <location>
        <position position="105"/>
    </location>
    <ligand>
        <name>Zn(2+)</name>
        <dbReference type="ChEBI" id="CHEBI:29105"/>
        <label>2</label>
    </ligand>
</feature>
<dbReference type="GO" id="GO:0005975">
    <property type="term" value="P:carbohydrate metabolic process"/>
    <property type="evidence" value="ECO:0007669"/>
    <property type="project" value="InterPro"/>
</dbReference>
<comment type="caution">
    <text evidence="4">The sequence shown here is derived from an EMBL/GenBank/DDBJ whole genome shotgun (WGS) entry which is preliminary data.</text>
</comment>
<sequence>MITNSVAMLQKARAEHYAVPAFNVNNLEWGKELLRAAEKLQSPVILQVTGGAAQYMGSFRLAYDLLVDLHEAMHITVPVAIHLDHGNYHQALETIGVGFTSVMFDGAKLPLAENLAKTNDLRTVTSQHQISLEAEVGTIGGEEDGLIANGEIAAIPDAVQMAQAGVDMLAVGIGNIHGQYPADWKGLNFAHLQKIDEAIFAATGKRLPLVLHGGSGIDDDQIRRAIELGIAKINVNTEGQLAFHDGIRKYVLADKDLEGKNFDPRIFLTAGSDQLEAMCEDRIRVFGSAGKA</sequence>
<feature type="binding site" evidence="2">
    <location>
        <position position="178"/>
    </location>
    <ligand>
        <name>dihydroxyacetone phosphate</name>
        <dbReference type="ChEBI" id="CHEBI:57642"/>
    </ligand>
</feature>
<dbReference type="AlphaFoldDB" id="A0A0R2CPH9"/>
<keyword evidence="3" id="KW-0862">Zinc</keyword>
<dbReference type="EMBL" id="AYZI01000003">
    <property type="protein sequence ID" value="KRM91764.1"/>
    <property type="molecule type" value="Genomic_DNA"/>
</dbReference>
<feature type="binding site" evidence="3">
    <location>
        <position position="212"/>
    </location>
    <ligand>
        <name>Zn(2+)</name>
        <dbReference type="ChEBI" id="CHEBI:29105"/>
        <label>1</label>
        <note>catalytic</note>
    </ligand>
</feature>
<reference evidence="4 5" key="1">
    <citation type="journal article" date="2015" name="Genome Announc.">
        <title>Expanding the biotechnology potential of lactobacilli through comparative genomics of 213 strains and associated genera.</title>
        <authorList>
            <person name="Sun Z."/>
            <person name="Harris H.M."/>
            <person name="McCann A."/>
            <person name="Guo C."/>
            <person name="Argimon S."/>
            <person name="Zhang W."/>
            <person name="Yang X."/>
            <person name="Jeffery I.B."/>
            <person name="Cooney J.C."/>
            <person name="Kagawa T.F."/>
            <person name="Liu W."/>
            <person name="Song Y."/>
            <person name="Salvetti E."/>
            <person name="Wrobel A."/>
            <person name="Rasinkangas P."/>
            <person name="Parkhill J."/>
            <person name="Rea M.C."/>
            <person name="O'Sullivan O."/>
            <person name="Ritari J."/>
            <person name="Douillard F.P."/>
            <person name="Paul Ross R."/>
            <person name="Yang R."/>
            <person name="Briner A.E."/>
            <person name="Felis G.E."/>
            <person name="de Vos W.M."/>
            <person name="Barrangou R."/>
            <person name="Klaenhammer T.R."/>
            <person name="Caufield P.W."/>
            <person name="Cui Y."/>
            <person name="Zhang H."/>
            <person name="O'Toole P.W."/>
        </authorList>
    </citation>
    <scope>NUCLEOTIDE SEQUENCE [LARGE SCALE GENOMIC DNA]</scope>
    <source>
        <strain evidence="4 5">DSM 22689</strain>
    </source>
</reference>
<dbReference type="InterPro" id="IPR050246">
    <property type="entry name" value="Class_II_FBP_aldolase"/>
</dbReference>
<gene>
    <name evidence="4" type="ORF">FC87_GL000588</name>
</gene>
<evidence type="ECO:0000313" key="5">
    <source>
        <dbReference type="Proteomes" id="UP000051586"/>
    </source>
</evidence>
<accession>A0A0R2CPH9</accession>
<dbReference type="CDD" id="cd00947">
    <property type="entry name" value="TBP_aldolase_IIB"/>
    <property type="match status" value="1"/>
</dbReference>
<dbReference type="SUPFAM" id="SSF51569">
    <property type="entry name" value="Aldolase"/>
    <property type="match status" value="1"/>
</dbReference>
<dbReference type="PROSITE" id="PS00806">
    <property type="entry name" value="ALDOLASE_CLASS_II_2"/>
    <property type="match status" value="1"/>
</dbReference>
<feature type="binding site" evidence="2">
    <location>
        <begin position="234"/>
        <end position="237"/>
    </location>
    <ligand>
        <name>dihydroxyacetone phosphate</name>
        <dbReference type="ChEBI" id="CHEBI:57642"/>
    </ligand>
</feature>
<dbReference type="Gene3D" id="3.20.20.70">
    <property type="entry name" value="Aldolase class I"/>
    <property type="match status" value="1"/>
</dbReference>
<proteinExistence type="predicted"/>